<dbReference type="PRINTS" id="PR00455">
    <property type="entry name" value="HTHTETR"/>
</dbReference>
<dbReference type="PANTHER" id="PTHR30055:SF181">
    <property type="entry name" value="BLR6905 PROTEIN"/>
    <property type="match status" value="1"/>
</dbReference>
<dbReference type="InterPro" id="IPR009057">
    <property type="entry name" value="Homeodomain-like_sf"/>
</dbReference>
<feature type="domain" description="HTH tetR-type" evidence="3">
    <location>
        <begin position="4"/>
        <end position="63"/>
    </location>
</feature>
<reference evidence="5" key="1">
    <citation type="submission" date="2017-01" db="EMBL/GenBank/DDBJ databases">
        <title>Genome Analysis of Deinococcus marmoris KOPRI26562.</title>
        <authorList>
            <person name="Kim J.H."/>
            <person name="Oh H.-M."/>
        </authorList>
    </citation>
    <scope>NUCLEOTIDE SEQUENCE [LARGE SCALE GENOMIC DNA]</scope>
    <source>
        <strain evidence="5">PAMC 26633</strain>
    </source>
</reference>
<dbReference type="EMBL" id="MTHB01000030">
    <property type="protein sequence ID" value="OXC79807.1"/>
    <property type="molecule type" value="Genomic_DNA"/>
</dbReference>
<evidence type="ECO:0000313" key="4">
    <source>
        <dbReference type="EMBL" id="OXC79807.1"/>
    </source>
</evidence>
<dbReference type="GO" id="GO:0003700">
    <property type="term" value="F:DNA-binding transcription factor activity"/>
    <property type="evidence" value="ECO:0007669"/>
    <property type="project" value="TreeGrafter"/>
</dbReference>
<evidence type="ECO:0000313" key="5">
    <source>
        <dbReference type="Proteomes" id="UP000214720"/>
    </source>
</evidence>
<dbReference type="RefSeq" id="WP_179258205.1">
    <property type="nucleotide sequence ID" value="NZ_MTHB01000030.1"/>
</dbReference>
<dbReference type="Gene3D" id="1.10.357.10">
    <property type="entry name" value="Tetracycline Repressor, domain 2"/>
    <property type="match status" value="1"/>
</dbReference>
<comment type="caution">
    <text evidence="4">The sequence shown here is derived from an EMBL/GenBank/DDBJ whole genome shotgun (WGS) entry which is preliminary data.</text>
</comment>
<feature type="DNA-binding region" description="H-T-H motif" evidence="2">
    <location>
        <begin position="26"/>
        <end position="45"/>
    </location>
</feature>
<dbReference type="PROSITE" id="PS50977">
    <property type="entry name" value="HTH_TETR_2"/>
    <property type="match status" value="1"/>
</dbReference>
<dbReference type="AlphaFoldDB" id="A0A226XA34"/>
<proteinExistence type="predicted"/>
<keyword evidence="1 2" id="KW-0238">DNA-binding</keyword>
<sequence length="208" mass="24131">MSTEEREKQIVEGAVNFFSAHGLDAQMRDLAKQIGITHPLLYHYFPTKQALIERVYEQVYLGRWKREWEQWMIEPGTSLRARLCHFYQDYAHTVLTAEWVRILLSSGMKDRFIPDRYLDVLQTRIFPLIVQETRLSLNIASRNDAAEAELEHLWGLHGGIFHIGVRVFVYGQPLPTDLDAVIADRVDAYLHGAKNIFKKAEKHRNVAG</sequence>
<evidence type="ECO:0000256" key="1">
    <source>
        <dbReference type="ARBA" id="ARBA00023125"/>
    </source>
</evidence>
<dbReference type="Proteomes" id="UP000214720">
    <property type="component" value="Unassembled WGS sequence"/>
</dbReference>
<dbReference type="InterPro" id="IPR001647">
    <property type="entry name" value="HTH_TetR"/>
</dbReference>
<dbReference type="Pfam" id="PF00440">
    <property type="entry name" value="TetR_N"/>
    <property type="match status" value="1"/>
</dbReference>
<evidence type="ECO:0000259" key="3">
    <source>
        <dbReference type="PROSITE" id="PS50977"/>
    </source>
</evidence>
<name>A0A226XA34_CABSO</name>
<organism evidence="4 5">
    <name type="scientific">Caballeronia sordidicola</name>
    <name type="common">Burkholderia sordidicola</name>
    <dbReference type="NCBI Taxonomy" id="196367"/>
    <lineage>
        <taxon>Bacteria</taxon>
        <taxon>Pseudomonadati</taxon>
        <taxon>Pseudomonadota</taxon>
        <taxon>Betaproteobacteria</taxon>
        <taxon>Burkholderiales</taxon>
        <taxon>Burkholderiaceae</taxon>
        <taxon>Caballeronia</taxon>
    </lineage>
</organism>
<dbReference type="GO" id="GO:0000976">
    <property type="term" value="F:transcription cis-regulatory region binding"/>
    <property type="evidence" value="ECO:0007669"/>
    <property type="project" value="TreeGrafter"/>
</dbReference>
<dbReference type="InterPro" id="IPR050109">
    <property type="entry name" value="HTH-type_TetR-like_transc_reg"/>
</dbReference>
<dbReference type="SUPFAM" id="SSF46689">
    <property type="entry name" value="Homeodomain-like"/>
    <property type="match status" value="1"/>
</dbReference>
<dbReference type="PANTHER" id="PTHR30055">
    <property type="entry name" value="HTH-TYPE TRANSCRIPTIONAL REGULATOR RUTR"/>
    <property type="match status" value="1"/>
</dbReference>
<evidence type="ECO:0000256" key="2">
    <source>
        <dbReference type="PROSITE-ProRule" id="PRU00335"/>
    </source>
</evidence>
<protein>
    <submittedName>
        <fullName evidence="4">Transcriptional regulator, TetR family</fullName>
    </submittedName>
</protein>
<accession>A0A226XA34</accession>
<gene>
    <name evidence="4" type="ORF">BSU04_04940</name>
</gene>